<dbReference type="EMBL" id="KV417618">
    <property type="protein sequence ID" value="KZP14406.1"/>
    <property type="molecule type" value="Genomic_DNA"/>
</dbReference>
<organism evidence="1 2">
    <name type="scientific">Athelia psychrophila</name>
    <dbReference type="NCBI Taxonomy" id="1759441"/>
    <lineage>
        <taxon>Eukaryota</taxon>
        <taxon>Fungi</taxon>
        <taxon>Dikarya</taxon>
        <taxon>Basidiomycota</taxon>
        <taxon>Agaricomycotina</taxon>
        <taxon>Agaricomycetes</taxon>
        <taxon>Agaricomycetidae</taxon>
        <taxon>Atheliales</taxon>
        <taxon>Atheliaceae</taxon>
        <taxon>Athelia</taxon>
    </lineage>
</organism>
<sequence length="188" mass="20805">MSLSLPGTTSFTALHTALLEPSRTIDTLVLGLIVTEDTLLPMRITMARLNALYISASSHTFRLLGMIQAPHVRSIGLVFYTMVTPSSLGESIAELYPELRLPTLAGELERGILTQCPKTTELRISERIPVITHIRDIFDTTQDGVSTIMRRLSSIMATDKFEKPIRAFCAHRQSLGLTVPKIEIIPGF</sequence>
<gene>
    <name evidence="1" type="ORF">FIBSPDRAFT_108056</name>
</gene>
<accession>A0A166D7J3</accession>
<proteinExistence type="predicted"/>
<evidence type="ECO:0000313" key="1">
    <source>
        <dbReference type="EMBL" id="KZP14406.1"/>
    </source>
</evidence>
<dbReference type="Proteomes" id="UP000076532">
    <property type="component" value="Unassembled WGS sequence"/>
</dbReference>
<keyword evidence="2" id="KW-1185">Reference proteome</keyword>
<reference evidence="1 2" key="1">
    <citation type="journal article" date="2016" name="Mol. Biol. Evol.">
        <title>Comparative Genomics of Early-Diverging Mushroom-Forming Fungi Provides Insights into the Origins of Lignocellulose Decay Capabilities.</title>
        <authorList>
            <person name="Nagy L.G."/>
            <person name="Riley R."/>
            <person name="Tritt A."/>
            <person name="Adam C."/>
            <person name="Daum C."/>
            <person name="Floudas D."/>
            <person name="Sun H."/>
            <person name="Yadav J.S."/>
            <person name="Pangilinan J."/>
            <person name="Larsson K.H."/>
            <person name="Matsuura K."/>
            <person name="Barry K."/>
            <person name="Labutti K."/>
            <person name="Kuo R."/>
            <person name="Ohm R.A."/>
            <person name="Bhattacharya S.S."/>
            <person name="Shirouzu T."/>
            <person name="Yoshinaga Y."/>
            <person name="Martin F.M."/>
            <person name="Grigoriev I.V."/>
            <person name="Hibbett D.S."/>
        </authorList>
    </citation>
    <scope>NUCLEOTIDE SEQUENCE [LARGE SCALE GENOMIC DNA]</scope>
    <source>
        <strain evidence="1 2">CBS 109695</strain>
    </source>
</reference>
<name>A0A166D7J3_9AGAM</name>
<dbReference type="AlphaFoldDB" id="A0A166D7J3"/>
<protein>
    <submittedName>
        <fullName evidence="1">Uncharacterized protein</fullName>
    </submittedName>
</protein>
<evidence type="ECO:0000313" key="2">
    <source>
        <dbReference type="Proteomes" id="UP000076532"/>
    </source>
</evidence>